<dbReference type="GO" id="GO:0006508">
    <property type="term" value="P:proteolysis"/>
    <property type="evidence" value="ECO:0007669"/>
    <property type="project" value="InterPro"/>
</dbReference>
<dbReference type="PANTHER" id="PTHR47331">
    <property type="entry name" value="PHD-TYPE DOMAIN-CONTAINING PROTEIN"/>
    <property type="match status" value="1"/>
</dbReference>
<comment type="caution">
    <text evidence="1">The sequence shown here is derived from an EMBL/GenBank/DDBJ whole genome shotgun (WGS) entry which is preliminary data.</text>
</comment>
<organism evidence="1 2">
    <name type="scientific">Paramuricea clavata</name>
    <name type="common">Red gorgonian</name>
    <name type="synonym">Violescent sea-whip</name>
    <dbReference type="NCBI Taxonomy" id="317549"/>
    <lineage>
        <taxon>Eukaryota</taxon>
        <taxon>Metazoa</taxon>
        <taxon>Cnidaria</taxon>
        <taxon>Anthozoa</taxon>
        <taxon>Octocorallia</taxon>
        <taxon>Malacalcyonacea</taxon>
        <taxon>Plexauridae</taxon>
        <taxon>Paramuricea</taxon>
    </lineage>
</organism>
<gene>
    <name evidence="1" type="ORF">PACLA_8A082573</name>
</gene>
<dbReference type="PROSITE" id="PS00141">
    <property type="entry name" value="ASP_PROTEASE"/>
    <property type="match status" value="1"/>
</dbReference>
<keyword evidence="2" id="KW-1185">Reference proteome</keyword>
<protein>
    <submittedName>
        <fullName evidence="1">Pao retrotransposon peptidase superfamily</fullName>
    </submittedName>
</protein>
<dbReference type="GO" id="GO:0004190">
    <property type="term" value="F:aspartic-type endopeptidase activity"/>
    <property type="evidence" value="ECO:0007669"/>
    <property type="project" value="InterPro"/>
</dbReference>
<proteinExistence type="predicted"/>
<dbReference type="Proteomes" id="UP001152795">
    <property type="component" value="Unassembled WGS sequence"/>
</dbReference>
<dbReference type="InterPro" id="IPR001969">
    <property type="entry name" value="Aspartic_peptidase_AS"/>
</dbReference>
<evidence type="ECO:0000313" key="1">
    <source>
        <dbReference type="EMBL" id="CAB4028464.1"/>
    </source>
</evidence>
<dbReference type="AlphaFoldDB" id="A0A7D9JF31"/>
<reference evidence="1" key="1">
    <citation type="submission" date="2020-04" db="EMBL/GenBank/DDBJ databases">
        <authorList>
            <person name="Alioto T."/>
            <person name="Alioto T."/>
            <person name="Gomez Garrido J."/>
        </authorList>
    </citation>
    <scope>NUCLEOTIDE SEQUENCE</scope>
    <source>
        <strain evidence="1">A484AB</strain>
    </source>
</reference>
<dbReference type="EMBL" id="CACRXK020015501">
    <property type="protein sequence ID" value="CAB4028464.1"/>
    <property type="molecule type" value="Genomic_DNA"/>
</dbReference>
<name>A0A7D9JF31_PARCT</name>
<sequence>MDSCDEIIKHFWYCCEVASKNEMTQDEAVKEMKGVILGTVLLDSGSETTLIRSGFAKQLGVQGQRQNLTVDTVGGVRTTLKSQRVCVPFAPAVTDINVYAWTMKNICEQSCRQEKQQWMCCLDWMQTGKHGQPCAELTPLGLVISGPVPTTTKPMKHILRVHVVDGEEDANHQLQKLWEIDSFGVHVEATTYTRSEQRAVDIMNETCHRVESGYELGLLWKADRPPLPNIFKSALSRPESVERRLQKDPKLADGYCKAIDAYVCTKVVA</sequence>
<dbReference type="PANTHER" id="PTHR47331:SF5">
    <property type="entry name" value="RIBONUCLEASE H"/>
    <property type="match status" value="1"/>
</dbReference>
<dbReference type="OrthoDB" id="6434680at2759"/>
<accession>A0A7D9JF31</accession>
<evidence type="ECO:0000313" key="2">
    <source>
        <dbReference type="Proteomes" id="UP001152795"/>
    </source>
</evidence>